<evidence type="ECO:0000313" key="4">
    <source>
        <dbReference type="Proteomes" id="UP000434223"/>
    </source>
</evidence>
<dbReference type="Proteomes" id="UP000261257">
    <property type="component" value="Unassembled WGS sequence"/>
</dbReference>
<dbReference type="EMBL" id="WNME01000004">
    <property type="protein sequence ID" value="MUB62919.1"/>
    <property type="molecule type" value="Genomic_DNA"/>
</dbReference>
<comment type="caution">
    <text evidence="2">The sequence shown here is derived from an EMBL/GenBank/DDBJ whole genome shotgun (WGS) entry which is preliminary data.</text>
</comment>
<evidence type="ECO:0000313" key="1">
    <source>
        <dbReference type="EMBL" id="MUB62919.1"/>
    </source>
</evidence>
<organism evidence="2 3">
    <name type="scientific">Hungatella hathewayi</name>
    <dbReference type="NCBI Taxonomy" id="154046"/>
    <lineage>
        <taxon>Bacteria</taxon>
        <taxon>Bacillati</taxon>
        <taxon>Bacillota</taxon>
        <taxon>Clostridia</taxon>
        <taxon>Lachnospirales</taxon>
        <taxon>Lachnospiraceae</taxon>
        <taxon>Hungatella</taxon>
    </lineage>
</organism>
<name>A0A3E2U4U2_9FIRM</name>
<evidence type="ECO:0000313" key="3">
    <source>
        <dbReference type="Proteomes" id="UP000261257"/>
    </source>
</evidence>
<dbReference type="AlphaFoldDB" id="A0A3E2U4U2"/>
<sequence>MRSLLDQFRLYISFPPPATFLFFILPQFRERGNRQFFWRISYLLDIRDERSFRCRLRVVHRWTAP</sequence>
<evidence type="ECO:0000313" key="2">
    <source>
        <dbReference type="EMBL" id="RGM00594.1"/>
    </source>
</evidence>
<accession>A0A3E2U4U2</accession>
<reference evidence="1 4" key="2">
    <citation type="submission" date="2019-09" db="EMBL/GenBank/DDBJ databases">
        <title>Draft genome sequencing of Hungatella hathewayi 123Y-2.</title>
        <authorList>
            <person name="Lv Q."/>
            <person name="Li S."/>
        </authorList>
    </citation>
    <scope>NUCLEOTIDE SEQUENCE [LARGE SCALE GENOMIC DNA]</scope>
    <source>
        <strain evidence="1 4">123Y-2</strain>
    </source>
</reference>
<dbReference type="EMBL" id="QSSQ01000025">
    <property type="protein sequence ID" value="RGM00594.1"/>
    <property type="molecule type" value="Genomic_DNA"/>
</dbReference>
<dbReference type="Proteomes" id="UP000434223">
    <property type="component" value="Unassembled WGS sequence"/>
</dbReference>
<protein>
    <submittedName>
        <fullName evidence="2">Uncharacterized protein</fullName>
    </submittedName>
</protein>
<gene>
    <name evidence="2" type="ORF">DXC39_20855</name>
    <name evidence="1" type="ORF">GNE07_07590</name>
</gene>
<proteinExistence type="predicted"/>
<dbReference type="OrthoDB" id="2084765at2"/>
<reference evidence="2 3" key="1">
    <citation type="submission" date="2018-08" db="EMBL/GenBank/DDBJ databases">
        <title>A genome reference for cultivated species of the human gut microbiota.</title>
        <authorList>
            <person name="Zou Y."/>
            <person name="Xue W."/>
            <person name="Luo G."/>
        </authorList>
    </citation>
    <scope>NUCLEOTIDE SEQUENCE [LARGE SCALE GENOMIC DNA]</scope>
    <source>
        <strain evidence="2 3">TF05-11AC</strain>
    </source>
</reference>